<dbReference type="EMBL" id="AE017126">
    <property type="protein sequence ID" value="AAP99657.1"/>
    <property type="molecule type" value="Genomic_DNA"/>
</dbReference>
<keyword evidence="1" id="KW-0479">Metal-binding</keyword>
<dbReference type="InterPro" id="IPR007527">
    <property type="entry name" value="Znf_SWIM"/>
</dbReference>
<name>Q7VCX7_PROMA</name>
<dbReference type="STRING" id="167539.Pro_0613"/>
<proteinExistence type="predicted"/>
<evidence type="ECO:0000313" key="4">
    <source>
        <dbReference type="Proteomes" id="UP000001420"/>
    </source>
</evidence>
<dbReference type="Pfam" id="PF04434">
    <property type="entry name" value="SWIM"/>
    <property type="match status" value="1"/>
</dbReference>
<keyword evidence="4" id="KW-1185">Reference proteome</keyword>
<gene>
    <name evidence="3" type="ordered locus">Pro_0613</name>
</gene>
<dbReference type="AlphaFoldDB" id="Q7VCX7"/>
<protein>
    <submittedName>
        <fullName evidence="3">Uncharacterized conserved protein containing SWIM-like Zn-finger</fullName>
    </submittedName>
</protein>
<evidence type="ECO:0000313" key="3">
    <source>
        <dbReference type="EMBL" id="AAP99657.1"/>
    </source>
</evidence>
<dbReference type="PROSITE" id="PS50966">
    <property type="entry name" value="ZF_SWIM"/>
    <property type="match status" value="1"/>
</dbReference>
<dbReference type="OrthoDB" id="7821105at2"/>
<accession>Q7VCX7</accession>
<sequence length="547" mass="61361">MPTYQGLYTKSVARSTSQNSDITFGTDVAQSPVFLSADIMPSHSFARLMLALGQVVKMQDNLIERDHSAYQKWVKGEYIKELPQYQLDAAKKLPSLLTKKENLEKEKIEIKKIINKFHSAKSVSKETKAFWKWLYNHNREAWIILDPIVSVQSDATFFEAFSKDESTYARVLLPHHVTRTKSKPLLGTTNIDFSIPLEKELARTRAYRPLHLTVGSDSVGIDTGISSTVEKKIDLPESWVKGLVEVQASLSLAPIQINLSSSALADVIARLDSEREKHGPRSLIFDLVAGEPPQIIVEPWNDVFTVSDIPYEGTENKKIKVWGRRRLRVIKDLLPLKPKVNVRLIDSGMPSFWSLEIDEITLTIGLSGWTSQDWAGRARFSAIVPASDAPIETISKAADLLKAQGSLSVDDLSNSLNSSPIESRRILQRLCLAGSAMFDPDPGIYRWRQLFPNLNLKSTNETGTEERKGIQIFKENAIEIMSDEIATDSRSINGKVNYNGKINHPSLKTDSDNRVKLAQCDCSYFRYNKLKFGPCRHIVALSLMGGT</sequence>
<reference evidence="3 4" key="1">
    <citation type="journal article" date="2003" name="Proc. Natl. Acad. Sci. U.S.A.">
        <title>Genome sequence of the cyanobacterium Prochlorococcus marinus SS120, a nearly minimal oxyphototrophic genome.</title>
        <authorList>
            <person name="Dufresne A."/>
            <person name="Salanoubat M."/>
            <person name="Partensky F."/>
            <person name="Artiguenave F."/>
            <person name="Axmann I.M."/>
            <person name="Barbe V."/>
            <person name="Duprat S."/>
            <person name="Galperin M.Y."/>
            <person name="Koonin E.V."/>
            <person name="Le Gall F."/>
            <person name="Makarova K.S."/>
            <person name="Ostrowski M."/>
            <person name="Oztas S."/>
            <person name="Robert C."/>
            <person name="Rogozin I.B."/>
            <person name="Scanlan D.J."/>
            <person name="Tandeau de Marsac N."/>
            <person name="Weissenbach J."/>
            <person name="Wincker P."/>
            <person name="Wolf Y.I."/>
            <person name="Hess W.R."/>
        </authorList>
    </citation>
    <scope>NUCLEOTIDE SEQUENCE [LARGE SCALE GENOMIC DNA]</scope>
    <source>
        <strain evidence="4">SARG / CCMP1375 / SS120</strain>
    </source>
</reference>
<dbReference type="PATRIC" id="fig|167539.5.peg.630"/>
<dbReference type="HOGENOM" id="CLU_023622_0_0_3"/>
<dbReference type="EnsemblBacteria" id="AAP99657">
    <property type="protein sequence ID" value="AAP99657"/>
    <property type="gene ID" value="Pro_0613"/>
</dbReference>
<dbReference type="eggNOG" id="COG2345">
    <property type="taxonomic scope" value="Bacteria"/>
</dbReference>
<feature type="domain" description="SWIM-type" evidence="2">
    <location>
        <begin position="505"/>
        <end position="546"/>
    </location>
</feature>
<dbReference type="Proteomes" id="UP000001420">
    <property type="component" value="Chromosome"/>
</dbReference>
<dbReference type="KEGG" id="pma:Pro_0613"/>
<evidence type="ECO:0000256" key="1">
    <source>
        <dbReference type="PROSITE-ProRule" id="PRU00325"/>
    </source>
</evidence>
<evidence type="ECO:0000259" key="2">
    <source>
        <dbReference type="PROSITE" id="PS50966"/>
    </source>
</evidence>
<dbReference type="GO" id="GO:0008270">
    <property type="term" value="F:zinc ion binding"/>
    <property type="evidence" value="ECO:0007669"/>
    <property type="project" value="UniProtKB-KW"/>
</dbReference>
<keyword evidence="1" id="KW-0862">Zinc</keyword>
<dbReference type="RefSeq" id="WP_011124765.1">
    <property type="nucleotide sequence ID" value="NC_005042.1"/>
</dbReference>
<keyword evidence="1" id="KW-0863">Zinc-finger</keyword>
<organism evidence="3 4">
    <name type="scientific">Prochlorococcus marinus (strain SARG / CCMP1375 / SS120)</name>
    <dbReference type="NCBI Taxonomy" id="167539"/>
    <lineage>
        <taxon>Bacteria</taxon>
        <taxon>Bacillati</taxon>
        <taxon>Cyanobacteriota</taxon>
        <taxon>Cyanophyceae</taxon>
        <taxon>Synechococcales</taxon>
        <taxon>Prochlorococcaceae</taxon>
        <taxon>Prochlorococcus</taxon>
    </lineage>
</organism>